<protein>
    <submittedName>
        <fullName evidence="1">Uncharacterized protein</fullName>
    </submittedName>
</protein>
<gene>
    <name evidence="1" type="ORF">CFR75_11880</name>
</gene>
<reference evidence="1 2" key="1">
    <citation type="submission" date="2017-07" db="EMBL/GenBank/DDBJ databases">
        <title>A draft genome sequence of Komagataeibacter xylinus LMG 1515.</title>
        <authorList>
            <person name="Skraban J."/>
            <person name="Cleenwerck I."/>
            <person name="Vandamme P."/>
            <person name="Trcek J."/>
        </authorList>
    </citation>
    <scope>NUCLEOTIDE SEQUENCE [LARGE SCALE GENOMIC DNA]</scope>
    <source>
        <strain evidence="1 2">LMG 1515</strain>
    </source>
</reference>
<evidence type="ECO:0000313" key="1">
    <source>
        <dbReference type="EMBL" id="PYD56254.1"/>
    </source>
</evidence>
<organism evidence="1 2">
    <name type="scientific">Komagataeibacter xylinus</name>
    <name type="common">Gluconacetobacter xylinus</name>
    <dbReference type="NCBI Taxonomy" id="28448"/>
    <lineage>
        <taxon>Bacteria</taxon>
        <taxon>Pseudomonadati</taxon>
        <taxon>Pseudomonadota</taxon>
        <taxon>Alphaproteobacteria</taxon>
        <taxon>Acetobacterales</taxon>
        <taxon>Acetobacteraceae</taxon>
        <taxon>Komagataeibacter</taxon>
    </lineage>
</organism>
<proteinExistence type="predicted"/>
<keyword evidence="2" id="KW-1185">Reference proteome</keyword>
<evidence type="ECO:0000313" key="2">
    <source>
        <dbReference type="Proteomes" id="UP000248257"/>
    </source>
</evidence>
<dbReference type="Proteomes" id="UP000248257">
    <property type="component" value="Unassembled WGS sequence"/>
</dbReference>
<dbReference type="AlphaFoldDB" id="A0A318PGY1"/>
<comment type="caution">
    <text evidence="1">The sequence shown here is derived from an EMBL/GenBank/DDBJ whole genome shotgun (WGS) entry which is preliminary data.</text>
</comment>
<dbReference type="EMBL" id="NKUC01000027">
    <property type="protein sequence ID" value="PYD56254.1"/>
    <property type="molecule type" value="Genomic_DNA"/>
</dbReference>
<sequence>MQHDDLVPRFAPVVPITETARSPADTIRVPPAAFGRAWISMVPTLTIKAATAPDISLEG</sequence>
<accession>A0A318PGY1</accession>
<name>A0A318PGY1_KOMXY</name>